<protein>
    <submittedName>
        <fullName evidence="1">Uncharacterized protein</fullName>
    </submittedName>
</protein>
<sequence length="195" mass="20165">MMDPIDLTGMFGEGWCVTLTRGDVFEALSGMEVDPADCRPASTLTEAAGLTWATFGVLLIAREIGEGLTLVLEFDGSTGWVGADLDVLAVLSAAGGMACSIYRNPNREELSYAADADLITGLDPATFRRWGSVPDRFDDALSAAGFPGPDGDGGSTDMLGLSPSKRAAAAMTVITGIALTPAMFDGPWTAGPSAH</sequence>
<proteinExistence type="predicted"/>
<evidence type="ECO:0000313" key="1">
    <source>
        <dbReference type="EMBL" id="SDS68679.1"/>
    </source>
</evidence>
<dbReference type="AlphaFoldDB" id="A0A1H1U9W8"/>
<dbReference type="RefSeq" id="WP_157751345.1">
    <property type="nucleotide sequence ID" value="NZ_BOMJ01000021.1"/>
</dbReference>
<dbReference type="STRING" id="113562.SAMN04489716_1362"/>
<dbReference type="InterPro" id="IPR045592">
    <property type="entry name" value="DUF6461"/>
</dbReference>
<keyword evidence="2" id="KW-1185">Reference proteome</keyword>
<organism evidence="1 2">
    <name type="scientific">Actinoplanes derwentensis</name>
    <dbReference type="NCBI Taxonomy" id="113562"/>
    <lineage>
        <taxon>Bacteria</taxon>
        <taxon>Bacillati</taxon>
        <taxon>Actinomycetota</taxon>
        <taxon>Actinomycetes</taxon>
        <taxon>Micromonosporales</taxon>
        <taxon>Micromonosporaceae</taxon>
        <taxon>Actinoplanes</taxon>
    </lineage>
</organism>
<evidence type="ECO:0000313" key="2">
    <source>
        <dbReference type="Proteomes" id="UP000198688"/>
    </source>
</evidence>
<dbReference type="OrthoDB" id="4147015at2"/>
<gene>
    <name evidence="1" type="ORF">SAMN04489716_1362</name>
</gene>
<name>A0A1H1U9W8_9ACTN</name>
<reference evidence="1 2" key="1">
    <citation type="submission" date="2016-10" db="EMBL/GenBank/DDBJ databases">
        <authorList>
            <person name="de Groot N.N."/>
        </authorList>
    </citation>
    <scope>NUCLEOTIDE SEQUENCE [LARGE SCALE GENOMIC DNA]</scope>
    <source>
        <strain evidence="1 2">DSM 43941</strain>
    </source>
</reference>
<accession>A0A1H1U9W8</accession>
<dbReference type="Proteomes" id="UP000198688">
    <property type="component" value="Chromosome I"/>
</dbReference>
<dbReference type="EMBL" id="LT629758">
    <property type="protein sequence ID" value="SDS68679.1"/>
    <property type="molecule type" value="Genomic_DNA"/>
</dbReference>
<dbReference type="Pfam" id="PF20062">
    <property type="entry name" value="DUF6461"/>
    <property type="match status" value="1"/>
</dbReference>